<dbReference type="InterPro" id="IPR038257">
    <property type="entry name" value="CRISPR-assoc_Cas3_HD_sf"/>
</dbReference>
<keyword evidence="2" id="KW-0378">Hydrolase</keyword>
<dbReference type="SUPFAM" id="SSF109604">
    <property type="entry name" value="HD-domain/PDEase-like"/>
    <property type="match status" value="1"/>
</dbReference>
<accession>A0A8S0XHC8</accession>
<organism evidence="5 6">
    <name type="scientific">Candidatus Methylobacter favarea</name>
    <dbReference type="NCBI Taxonomy" id="2707345"/>
    <lineage>
        <taxon>Bacteria</taxon>
        <taxon>Pseudomonadati</taxon>
        <taxon>Pseudomonadota</taxon>
        <taxon>Gammaproteobacteria</taxon>
        <taxon>Methylococcales</taxon>
        <taxon>Methylococcaceae</taxon>
        <taxon>Methylobacter</taxon>
    </lineage>
</organism>
<evidence type="ECO:0000313" key="6">
    <source>
        <dbReference type="Proteomes" id="UP000494216"/>
    </source>
</evidence>
<dbReference type="RefSeq" id="WP_174626574.1">
    <property type="nucleotide sequence ID" value="NZ_CADCXN010000080.1"/>
</dbReference>
<dbReference type="GO" id="GO:0016787">
    <property type="term" value="F:hydrolase activity"/>
    <property type="evidence" value="ECO:0007669"/>
    <property type="project" value="UniProtKB-KW"/>
</dbReference>
<dbReference type="EMBL" id="CADCXN010000080">
    <property type="protein sequence ID" value="CAA9891741.1"/>
    <property type="molecule type" value="Genomic_DNA"/>
</dbReference>
<comment type="caution">
    <text evidence="5">The sequence shown here is derived from an EMBL/GenBank/DDBJ whole genome shotgun (WGS) entry which is preliminary data.</text>
</comment>
<dbReference type="Proteomes" id="UP000494216">
    <property type="component" value="Unassembled WGS sequence"/>
</dbReference>
<gene>
    <name evidence="5" type="ORF">METHB2_50012</name>
</gene>
<dbReference type="AlphaFoldDB" id="A0A8S0XHC8"/>
<reference evidence="5 6" key="1">
    <citation type="submission" date="2020-02" db="EMBL/GenBank/DDBJ databases">
        <authorList>
            <person name="Hogendoorn C."/>
        </authorList>
    </citation>
    <scope>NUCLEOTIDE SEQUENCE [LARGE SCALE GENOMIC DNA]</scope>
    <source>
        <strain evidence="5">METHB21</strain>
    </source>
</reference>
<sequence>MTKYYAHSANKKSRQWHLLKNHLESVSELAGQYVFGWHGEEESKLAGLLHDLGKYGDKFQNRLKGLDNGLDHWSQGTFLAIKKAGACAAAIAIQGHHIGLQSLQKEDLQKLNPKSLVTYHPQGLTLSETNIALLEERLNHDGFFVKNRKRDFSTRF</sequence>
<protein>
    <recommendedName>
        <fullName evidence="4">HD Cas3-type domain-containing protein</fullName>
    </recommendedName>
</protein>
<dbReference type="Gene3D" id="1.10.3210.30">
    <property type="match status" value="1"/>
</dbReference>
<keyword evidence="3" id="KW-0051">Antiviral defense</keyword>
<evidence type="ECO:0000256" key="1">
    <source>
        <dbReference type="ARBA" id="ARBA00022723"/>
    </source>
</evidence>
<evidence type="ECO:0000256" key="3">
    <source>
        <dbReference type="ARBA" id="ARBA00023118"/>
    </source>
</evidence>
<proteinExistence type="predicted"/>
<evidence type="ECO:0000259" key="4">
    <source>
        <dbReference type="PROSITE" id="PS51643"/>
    </source>
</evidence>
<dbReference type="GO" id="GO:0051607">
    <property type="term" value="P:defense response to virus"/>
    <property type="evidence" value="ECO:0007669"/>
    <property type="project" value="UniProtKB-KW"/>
</dbReference>
<evidence type="ECO:0000256" key="2">
    <source>
        <dbReference type="ARBA" id="ARBA00022801"/>
    </source>
</evidence>
<dbReference type="GO" id="GO:0046872">
    <property type="term" value="F:metal ion binding"/>
    <property type="evidence" value="ECO:0007669"/>
    <property type="project" value="UniProtKB-KW"/>
</dbReference>
<evidence type="ECO:0000313" key="5">
    <source>
        <dbReference type="EMBL" id="CAA9891741.1"/>
    </source>
</evidence>
<feature type="domain" description="HD Cas3-type" evidence="4">
    <location>
        <begin position="12"/>
        <end position="156"/>
    </location>
</feature>
<dbReference type="NCBIfam" id="TIGR01596">
    <property type="entry name" value="cas3_HD"/>
    <property type="match status" value="1"/>
</dbReference>
<keyword evidence="6" id="KW-1185">Reference proteome</keyword>
<name>A0A8S0XHC8_9GAMM</name>
<dbReference type="PROSITE" id="PS51643">
    <property type="entry name" value="HD_CAS3"/>
    <property type="match status" value="1"/>
</dbReference>
<keyword evidence="1" id="KW-0479">Metal-binding</keyword>
<dbReference type="InterPro" id="IPR006483">
    <property type="entry name" value="CRISPR-assoc_Cas3_HD"/>
</dbReference>